<keyword evidence="4 5" id="KW-0472">Membrane</keyword>
<evidence type="ECO:0000313" key="6">
    <source>
        <dbReference type="EMBL" id="KIT16576.1"/>
    </source>
</evidence>
<evidence type="ECO:0008006" key="8">
    <source>
        <dbReference type="Google" id="ProtNLM"/>
    </source>
</evidence>
<protein>
    <recommendedName>
        <fullName evidence="8">Type IV secretory pathway, VirB3-like protein</fullName>
    </recommendedName>
</protein>
<gene>
    <name evidence="6" type="ORF">jaqu_16710</name>
</gene>
<evidence type="ECO:0000256" key="3">
    <source>
        <dbReference type="ARBA" id="ARBA00022989"/>
    </source>
</evidence>
<comment type="subcellular location">
    <subcellularLocation>
        <location evidence="1">Membrane</location>
    </subcellularLocation>
</comment>
<dbReference type="InterPro" id="IPR007792">
    <property type="entry name" value="T4SS_VirB3/TrbD/AvhB"/>
</dbReference>
<keyword evidence="7" id="KW-1185">Reference proteome</keyword>
<dbReference type="OrthoDB" id="7864749at2"/>
<reference evidence="6 7" key="1">
    <citation type="submission" date="2015-02" db="EMBL/GenBank/DDBJ databases">
        <title>Genome Sequence of Jannaschia aquimarina DSM28248, a member of the Roseobacter clade.</title>
        <authorList>
            <person name="Voget S."/>
            <person name="Daniel R."/>
        </authorList>
    </citation>
    <scope>NUCLEOTIDE SEQUENCE [LARGE SCALE GENOMIC DNA]</scope>
    <source>
        <strain evidence="6 7">GSW-M26</strain>
    </source>
</reference>
<dbReference type="Proteomes" id="UP000032232">
    <property type="component" value="Unassembled WGS sequence"/>
</dbReference>
<keyword evidence="3 5" id="KW-1133">Transmembrane helix</keyword>
<sequence length="91" mass="10148">MIETPFYSALTQSSRLLGLPYGFAIPFMGFTVMPLIWSVSAWTLAWCEVVYIACRIAARYDEKIIDVLMTGFRVVPGTRTRGLFGGDSYGP</sequence>
<dbReference type="AlphaFoldDB" id="A0A0D1EI50"/>
<evidence type="ECO:0000256" key="4">
    <source>
        <dbReference type="ARBA" id="ARBA00023136"/>
    </source>
</evidence>
<name>A0A0D1EI50_9RHOB</name>
<proteinExistence type="predicted"/>
<evidence type="ECO:0000256" key="2">
    <source>
        <dbReference type="ARBA" id="ARBA00022692"/>
    </source>
</evidence>
<evidence type="ECO:0000256" key="5">
    <source>
        <dbReference type="SAM" id="Phobius"/>
    </source>
</evidence>
<dbReference type="EMBL" id="JYFE01000031">
    <property type="protein sequence ID" value="KIT16576.1"/>
    <property type="molecule type" value="Genomic_DNA"/>
</dbReference>
<keyword evidence="2 5" id="KW-0812">Transmembrane</keyword>
<accession>A0A0D1EI50</accession>
<dbReference type="STRING" id="935700.jaqu_16710"/>
<feature type="transmembrane region" description="Helical" evidence="5">
    <location>
        <begin position="23"/>
        <end position="54"/>
    </location>
</feature>
<comment type="caution">
    <text evidence="6">The sequence shown here is derived from an EMBL/GenBank/DDBJ whole genome shotgun (WGS) entry which is preliminary data.</text>
</comment>
<dbReference type="RefSeq" id="WP_043918504.1">
    <property type="nucleotide sequence ID" value="NZ_FZPF01000017.1"/>
</dbReference>
<dbReference type="GO" id="GO:0016020">
    <property type="term" value="C:membrane"/>
    <property type="evidence" value="ECO:0007669"/>
    <property type="project" value="UniProtKB-SubCell"/>
</dbReference>
<evidence type="ECO:0000313" key="7">
    <source>
        <dbReference type="Proteomes" id="UP000032232"/>
    </source>
</evidence>
<dbReference type="Pfam" id="PF05101">
    <property type="entry name" value="VirB3"/>
    <property type="match status" value="1"/>
</dbReference>
<evidence type="ECO:0000256" key="1">
    <source>
        <dbReference type="ARBA" id="ARBA00004370"/>
    </source>
</evidence>
<dbReference type="PATRIC" id="fig|935700.4.peg.1733"/>
<organism evidence="6 7">
    <name type="scientific">Jannaschia aquimarina</name>
    <dbReference type="NCBI Taxonomy" id="935700"/>
    <lineage>
        <taxon>Bacteria</taxon>
        <taxon>Pseudomonadati</taxon>
        <taxon>Pseudomonadota</taxon>
        <taxon>Alphaproteobacteria</taxon>
        <taxon>Rhodobacterales</taxon>
        <taxon>Roseobacteraceae</taxon>
        <taxon>Jannaschia</taxon>
    </lineage>
</organism>